<proteinExistence type="predicted"/>
<evidence type="ECO:0000313" key="2">
    <source>
        <dbReference type="EMBL" id="SVD78441.1"/>
    </source>
</evidence>
<dbReference type="SUPFAM" id="SSF56801">
    <property type="entry name" value="Acetyl-CoA synthetase-like"/>
    <property type="match status" value="1"/>
</dbReference>
<gene>
    <name evidence="2" type="ORF">METZ01_LOCUS431295</name>
</gene>
<dbReference type="Pfam" id="PF00501">
    <property type="entry name" value="AMP-binding"/>
    <property type="match status" value="1"/>
</dbReference>
<evidence type="ECO:0000259" key="1">
    <source>
        <dbReference type="Pfam" id="PF00501"/>
    </source>
</evidence>
<feature type="non-terminal residue" evidence="2">
    <location>
        <position position="1"/>
    </location>
</feature>
<feature type="domain" description="AMP-dependent synthetase/ligase" evidence="1">
    <location>
        <begin position="6"/>
        <end position="177"/>
    </location>
</feature>
<feature type="non-terminal residue" evidence="2">
    <location>
        <position position="265"/>
    </location>
</feature>
<dbReference type="Gene3D" id="3.40.50.12780">
    <property type="entry name" value="N-terminal domain of ligase-like"/>
    <property type="match status" value="1"/>
</dbReference>
<reference evidence="2" key="1">
    <citation type="submission" date="2018-05" db="EMBL/GenBank/DDBJ databases">
        <authorList>
            <person name="Lanie J.A."/>
            <person name="Ng W.-L."/>
            <person name="Kazmierczak K.M."/>
            <person name="Andrzejewski T.M."/>
            <person name="Davidsen T.M."/>
            <person name="Wayne K.J."/>
            <person name="Tettelin H."/>
            <person name="Glass J.I."/>
            <person name="Rusch D."/>
            <person name="Podicherti R."/>
            <person name="Tsui H.-C.T."/>
            <person name="Winkler M.E."/>
        </authorList>
    </citation>
    <scope>NUCLEOTIDE SEQUENCE</scope>
</reference>
<organism evidence="2">
    <name type="scientific">marine metagenome</name>
    <dbReference type="NCBI Taxonomy" id="408172"/>
    <lineage>
        <taxon>unclassified sequences</taxon>
        <taxon>metagenomes</taxon>
        <taxon>ecological metagenomes</taxon>
    </lineage>
</organism>
<dbReference type="EMBL" id="UINC01173051">
    <property type="protein sequence ID" value="SVD78441.1"/>
    <property type="molecule type" value="Genomic_DNA"/>
</dbReference>
<dbReference type="InterPro" id="IPR042099">
    <property type="entry name" value="ANL_N_sf"/>
</dbReference>
<sequence length="265" mass="29674">GLFSTGMGMTSVIPDMDPTHPAKVNPENIIHPIQNYHITSSFGSPALWDTVSHYCQKSKIKLPSLRRILIAGAPVPGTLLKRFEFILEPDCKVLTPYGATEALPVTSIERQEIVDDTLARSEKGEGTCVGKPVPGAELKIIRISDEPIPKWEEGLETPKGQIGEIIVKAPWVTKTYFNREDVTRLAKIPDGKTFWHRMGDVGKWDKQNRLWFCGRKCHRVIIGLETLFTIPCEAIFNQHTDVKRSALVGKSSNREPVIIIEPENK</sequence>
<dbReference type="InterPro" id="IPR050237">
    <property type="entry name" value="ATP-dep_AMP-bd_enzyme"/>
</dbReference>
<dbReference type="PANTHER" id="PTHR43767:SF1">
    <property type="entry name" value="NONRIBOSOMAL PEPTIDE SYNTHASE PES1 (EUROFUNG)-RELATED"/>
    <property type="match status" value="1"/>
</dbReference>
<dbReference type="InterPro" id="IPR000873">
    <property type="entry name" value="AMP-dep_synth/lig_dom"/>
</dbReference>
<dbReference type="PANTHER" id="PTHR43767">
    <property type="entry name" value="LONG-CHAIN-FATTY-ACID--COA LIGASE"/>
    <property type="match status" value="1"/>
</dbReference>
<protein>
    <recommendedName>
        <fullName evidence="1">AMP-dependent synthetase/ligase domain-containing protein</fullName>
    </recommendedName>
</protein>
<dbReference type="AlphaFoldDB" id="A0A382Y6L6"/>
<accession>A0A382Y6L6</accession>
<name>A0A382Y6L6_9ZZZZ</name>